<dbReference type="PATRIC" id="fig|1359168.3.peg.763"/>
<organism evidence="11 12">
    <name type="scientific">Orientia chuto str. Dubai</name>
    <dbReference type="NCBI Taxonomy" id="1359168"/>
    <lineage>
        <taxon>Bacteria</taxon>
        <taxon>Pseudomonadati</taxon>
        <taxon>Pseudomonadota</taxon>
        <taxon>Alphaproteobacteria</taxon>
        <taxon>Rickettsiales</taxon>
        <taxon>Rickettsiaceae</taxon>
        <taxon>Rickettsieae</taxon>
        <taxon>Orientia</taxon>
    </lineage>
</organism>
<feature type="transmembrane region" description="Helical" evidence="10">
    <location>
        <begin position="711"/>
        <end position="730"/>
    </location>
</feature>
<protein>
    <submittedName>
        <fullName evidence="11">TrbL/VirB6 plasmid conjugal transfer family protein</fullName>
    </submittedName>
</protein>
<feature type="compositionally biased region" description="Basic and acidic residues" evidence="9">
    <location>
        <begin position="1290"/>
        <end position="1301"/>
    </location>
</feature>
<evidence type="ECO:0000256" key="8">
    <source>
        <dbReference type="SAM" id="Coils"/>
    </source>
</evidence>
<accession>A0A0F3MP06</accession>
<dbReference type="GO" id="GO:0005886">
    <property type="term" value="C:plasma membrane"/>
    <property type="evidence" value="ECO:0007669"/>
    <property type="project" value="UniProtKB-SubCell"/>
</dbReference>
<evidence type="ECO:0000256" key="1">
    <source>
        <dbReference type="ARBA" id="ARBA00004651"/>
    </source>
</evidence>
<dbReference type="InterPro" id="IPR007688">
    <property type="entry name" value="Conjugal_tfr_TrbL/VirB6"/>
</dbReference>
<feature type="region of interest" description="Disordered" evidence="9">
    <location>
        <begin position="1254"/>
        <end position="1301"/>
    </location>
</feature>
<evidence type="ECO:0000256" key="7">
    <source>
        <dbReference type="ARBA" id="ARBA00023136"/>
    </source>
</evidence>
<evidence type="ECO:0000313" key="12">
    <source>
        <dbReference type="Proteomes" id="UP000033616"/>
    </source>
</evidence>
<dbReference type="OrthoDB" id="7163542at2"/>
<evidence type="ECO:0000256" key="6">
    <source>
        <dbReference type="ARBA" id="ARBA00022989"/>
    </source>
</evidence>
<reference evidence="11 12" key="1">
    <citation type="submission" date="2015-02" db="EMBL/GenBank/DDBJ databases">
        <title>Genome Sequencing of Rickettsiales.</title>
        <authorList>
            <person name="Daugherty S.C."/>
            <person name="Su Q."/>
            <person name="Abolude K."/>
            <person name="Beier-Sexton M."/>
            <person name="Carlyon J.A."/>
            <person name="Carter R."/>
            <person name="Day N.P."/>
            <person name="Dumler S.J."/>
            <person name="Dyachenko V."/>
            <person name="Godinez A."/>
            <person name="Kurtti T.J."/>
            <person name="Lichay M."/>
            <person name="Mullins K.E."/>
            <person name="Ott S."/>
            <person name="Pappas-Brown V."/>
            <person name="Paris D.H."/>
            <person name="Patel P."/>
            <person name="Richards A.L."/>
            <person name="Sadzewicz L."/>
            <person name="Sears K."/>
            <person name="Seidman D."/>
            <person name="Sengamalay N."/>
            <person name="Stenos J."/>
            <person name="Tallon L.J."/>
            <person name="Vincent G."/>
            <person name="Fraser C.M."/>
            <person name="Munderloh U."/>
            <person name="Dunning-Hotopp J.C."/>
        </authorList>
    </citation>
    <scope>NUCLEOTIDE SEQUENCE [LARGE SCALE GENOMIC DNA]</scope>
    <source>
        <strain evidence="11 12">Fuller</strain>
    </source>
</reference>
<dbReference type="Proteomes" id="UP000033616">
    <property type="component" value="Unassembled WGS sequence"/>
</dbReference>
<comment type="similarity">
    <text evidence="2">Belongs to the TrbL/VirB6 family.</text>
</comment>
<feature type="compositionally biased region" description="Low complexity" evidence="9">
    <location>
        <begin position="1254"/>
        <end position="1263"/>
    </location>
</feature>
<keyword evidence="7 10" id="KW-0472">Membrane</keyword>
<evidence type="ECO:0000256" key="9">
    <source>
        <dbReference type="SAM" id="MobiDB-lite"/>
    </source>
</evidence>
<evidence type="ECO:0000256" key="3">
    <source>
        <dbReference type="ARBA" id="ARBA00022475"/>
    </source>
</evidence>
<feature type="transmembrane region" description="Helical" evidence="10">
    <location>
        <begin position="20"/>
        <end position="41"/>
    </location>
</feature>
<evidence type="ECO:0000256" key="2">
    <source>
        <dbReference type="ARBA" id="ARBA00007802"/>
    </source>
</evidence>
<feature type="transmembrane region" description="Helical" evidence="10">
    <location>
        <begin position="962"/>
        <end position="984"/>
    </location>
</feature>
<evidence type="ECO:0000256" key="10">
    <source>
        <dbReference type="SAM" id="Phobius"/>
    </source>
</evidence>
<keyword evidence="5" id="KW-0732">Signal</keyword>
<feature type="transmembrane region" description="Helical" evidence="10">
    <location>
        <begin position="925"/>
        <end position="950"/>
    </location>
</feature>
<evidence type="ECO:0000256" key="5">
    <source>
        <dbReference type="ARBA" id="ARBA00022729"/>
    </source>
</evidence>
<keyword evidence="12" id="KW-1185">Reference proteome</keyword>
<dbReference type="GO" id="GO:0030255">
    <property type="term" value="P:protein secretion by the type IV secretion system"/>
    <property type="evidence" value="ECO:0007669"/>
    <property type="project" value="InterPro"/>
</dbReference>
<keyword evidence="8" id="KW-0175">Coiled coil</keyword>
<dbReference type="Pfam" id="PF04610">
    <property type="entry name" value="TrbL"/>
    <property type="match status" value="1"/>
</dbReference>
<feature type="transmembrane region" description="Helical" evidence="10">
    <location>
        <begin position="1075"/>
        <end position="1093"/>
    </location>
</feature>
<sequence length="1301" mass="148396">MIKRLLNKEVVINNNSNLQVFRFIFWSMLCLVIILPSVAYGEKDCCIFYPRKFKCCTYDHQFCYPLVQSKCIEKEELRYQNPDHLQQRIQSLESYINDAWSNIQNDQFSSNLEKLNTLTEVGDKGRQIVSLVEQFKLAMVNESKIRNNYLKNALKPKEYSKLVAQLVEKKQAALKLVQESGENARSKFLTTKFKSRDLVVDVGVKFIDSFLIYQKINTEIDSKESNRIDQESILNLKKQAISKTEEIFNASTELRSVCQVFISWLFGRSKSHEIKTCLTEEKENQLISFLSGQQSQNVIPTEYQSYIKKFNRILIERSNIELKEQLKSKMEGVIKICKNYNEFVNGLKLQKEKIKNDITEIEYNIQVAKDEQKRKQQEEKAKKLLEFQDKIKRAEKEVNIAKSEFKKRNNQTKEAQDQANASDDLEDKIEILDKKKKEYKAAIKYKDSLKQRLDIINNNSALVKEYDDLEVHIDKITNDIERLTNDVDTAKKIYKEQFDKDKNLSSISPNCDFSQYQSISPESSVFTLASFIYQNINFKCGNACNTTDHGFNLCLKIKKSEICNDCIQVYIGPHSEFKSIKELFDSSEVKKGRKDPILVTESAVKNIEFKVELNDKTSCLKVRTSYGDIPIVCKNISSDNTDSISQISKNNRICSLSTTKSKVPFNFSGRAIGCLKEALDKMFYADSVTSDQVSSASILKPLSSFQQGMKVTVKAALILYIIFFGIKMIFIERFFSAEKLVTGVLKILLVTYFSVGFGPMTLKDGKINYNNGMQDHFLPFLSSVTSELAHMIFSSVGSDSSVGGTKLCYFDPDKDYTPDARYYALWDAIDCRIGYYLGFRLLHDYTVDRAKPSSGGQLVGGSAGTSANSEIAKHLSNIKNDHALKKDDTFLVFPTLWGLLLSGEIIFFVVMLLFVIIFLTLFWRFMAVFITSLVNLYVMCYISPVFIPMVLFEKTKSMFNNWLHLTLSFALQPAIVAAFIAIFITLMDSVTYKTCQFARYDYQQGNKNLSTFELRVPNSFTNENSIFADSYSSDAAKICRESAGYRLVEYFNGKNWHERIFIFFRAFVVYPEPDFLPTMLVILLFCGIFYYFFQEAHRFAAVITSGITAVNMELPSFKMPFLSNSAKAKKAAKEAEATDKFSSRGGGEEKAAADKFSNRPNIELLAQDKISTKLKDDTSLIKPKINNDAIEAAKEFYVGTDKFSTGSQKSDKTTDIKTRINNITSAEDKFNISSQPKDYKNVVQSAIDKKLASNLSNNNTANNQKMEIRNSNIASDDLSTKTNADSLMEELNKASDDKKNT</sequence>
<keyword evidence="3" id="KW-1003">Cell membrane</keyword>
<evidence type="ECO:0000256" key="4">
    <source>
        <dbReference type="ARBA" id="ARBA00022692"/>
    </source>
</evidence>
<dbReference type="EMBL" id="LANP01000003">
    <property type="protein sequence ID" value="KJV57172.1"/>
    <property type="molecule type" value="Genomic_DNA"/>
</dbReference>
<feature type="coiled-coil region" evidence="8">
    <location>
        <begin position="351"/>
        <end position="493"/>
    </location>
</feature>
<comment type="caution">
    <text evidence="11">The sequence shown here is derived from an EMBL/GenBank/DDBJ whole genome shotgun (WGS) entry which is preliminary data.</text>
</comment>
<keyword evidence="4 10" id="KW-0812">Transmembrane</keyword>
<dbReference type="STRING" id="1359168.OCHUTO_0176"/>
<comment type="subcellular location">
    <subcellularLocation>
        <location evidence="1">Cell membrane</location>
        <topology evidence="1">Multi-pass membrane protein</topology>
    </subcellularLocation>
</comment>
<gene>
    <name evidence="11" type="ORF">OCHUTO_0176</name>
</gene>
<proteinExistence type="inferred from homology"/>
<evidence type="ECO:0000313" key="11">
    <source>
        <dbReference type="EMBL" id="KJV57172.1"/>
    </source>
</evidence>
<name>A0A0F3MP06_9RICK</name>
<keyword evidence="6 10" id="KW-1133">Transmembrane helix</keyword>
<feature type="transmembrane region" description="Helical" evidence="10">
    <location>
        <begin position="890"/>
        <end position="919"/>
    </location>
</feature>